<evidence type="ECO:0000313" key="2">
    <source>
        <dbReference type="EMBL" id="BCA91125.1"/>
    </source>
</evidence>
<reference evidence="2 3" key="1">
    <citation type="submission" date="2020-02" db="EMBL/GenBank/DDBJ databases">
        <title>Complete Genome Sequence of Halomonas meridiana strain BAA-801, Isolated from Deep Sea Thermal Vent.</title>
        <authorList>
            <person name="Takahashi Y."/>
            <person name="Takahashi H."/>
            <person name="Galipon J."/>
            <person name="Arakawa K."/>
        </authorList>
    </citation>
    <scope>NUCLEOTIDE SEQUENCE [LARGE SCALE GENOMIC DNA]</scope>
    <source>
        <strain evidence="2 3">Slthf1</strain>
    </source>
</reference>
<dbReference type="Proteomes" id="UP000503197">
    <property type="component" value="Chromosome"/>
</dbReference>
<accession>A0A6F8SRS7</accession>
<protein>
    <submittedName>
        <fullName evidence="2">Uncharacterized protein</fullName>
    </submittedName>
</protein>
<name>A0A6F8SRS7_9GAMM</name>
<dbReference type="AlphaFoldDB" id="A0A6F8SRS7"/>
<proteinExistence type="predicted"/>
<dbReference type="EMBL" id="AP022821">
    <property type="protein sequence ID" value="BCA91125.1"/>
    <property type="molecule type" value="Genomic_DNA"/>
</dbReference>
<feature type="region of interest" description="Disordered" evidence="1">
    <location>
        <begin position="1"/>
        <end position="27"/>
    </location>
</feature>
<evidence type="ECO:0000313" key="3">
    <source>
        <dbReference type="Proteomes" id="UP000503197"/>
    </source>
</evidence>
<evidence type="ECO:0000256" key="1">
    <source>
        <dbReference type="SAM" id="MobiDB-lite"/>
    </source>
</evidence>
<organism evidence="2 3">
    <name type="scientific">Vreelandella aquamarina</name>
    <dbReference type="NCBI Taxonomy" id="77097"/>
    <lineage>
        <taxon>Bacteria</taxon>
        <taxon>Pseudomonadati</taxon>
        <taxon>Pseudomonadota</taxon>
        <taxon>Gammaproteobacteria</taxon>
        <taxon>Oceanospirillales</taxon>
        <taxon>Halomonadaceae</taxon>
        <taxon>Vreelandella</taxon>
    </lineage>
</organism>
<gene>
    <name evidence="2" type="ORF">HMSLTHF_09000</name>
</gene>
<sequence length="49" mass="5721">MKISQEVRDTYRDRTPENASESDAEAVKRGMQEQAEKFRREGSALYQEV</sequence>
<feature type="compositionally biased region" description="Basic and acidic residues" evidence="1">
    <location>
        <begin position="1"/>
        <end position="16"/>
    </location>
</feature>